<accession>A0A133XJ17</accession>
<dbReference type="Proteomes" id="UP000070186">
    <property type="component" value="Unassembled WGS sequence"/>
</dbReference>
<comment type="pathway">
    <text evidence="9 10">Porphyrin-containing compound metabolism; protoheme biosynthesis; protoheme from protoporphyrin-IX: step 1/1.</text>
</comment>
<evidence type="ECO:0000256" key="6">
    <source>
        <dbReference type="ARBA" id="ARBA00023239"/>
    </source>
</evidence>
<proteinExistence type="inferred from homology"/>
<comment type="catalytic activity">
    <reaction evidence="9 10">
        <text>heme b + 2 H(+) = protoporphyrin IX + Fe(2+)</text>
        <dbReference type="Rhea" id="RHEA:22584"/>
        <dbReference type="ChEBI" id="CHEBI:15378"/>
        <dbReference type="ChEBI" id="CHEBI:29033"/>
        <dbReference type="ChEBI" id="CHEBI:57306"/>
        <dbReference type="ChEBI" id="CHEBI:60344"/>
        <dbReference type="EC" id="4.98.1.1"/>
    </reaction>
</comment>
<keyword evidence="7 9" id="KW-0627">Porphyrin biosynthesis</keyword>
<dbReference type="NCBIfam" id="TIGR00109">
    <property type="entry name" value="hemH"/>
    <property type="match status" value="1"/>
</dbReference>
<dbReference type="EMBL" id="LODL01000019">
    <property type="protein sequence ID" value="KXB30940.1"/>
    <property type="molecule type" value="Genomic_DNA"/>
</dbReference>
<dbReference type="PANTHER" id="PTHR11108">
    <property type="entry name" value="FERROCHELATASE"/>
    <property type="match status" value="1"/>
</dbReference>
<organism evidence="11 12">
    <name type="scientific">Dechloromonas denitrificans</name>
    <dbReference type="NCBI Taxonomy" id="281362"/>
    <lineage>
        <taxon>Bacteria</taxon>
        <taxon>Pseudomonadati</taxon>
        <taxon>Pseudomonadota</taxon>
        <taxon>Betaproteobacteria</taxon>
        <taxon>Rhodocyclales</taxon>
        <taxon>Azonexaceae</taxon>
        <taxon>Dechloromonas</taxon>
    </lineage>
</organism>
<comment type="caution">
    <text evidence="11">The sequence shown here is derived from an EMBL/GenBank/DDBJ whole genome shotgun (WGS) entry which is preliminary data.</text>
</comment>
<evidence type="ECO:0000313" key="12">
    <source>
        <dbReference type="Proteomes" id="UP000070186"/>
    </source>
</evidence>
<keyword evidence="5 9" id="KW-0350">Heme biosynthesis</keyword>
<dbReference type="FunFam" id="3.40.50.1400:FF:000002">
    <property type="entry name" value="Ferrochelatase"/>
    <property type="match status" value="1"/>
</dbReference>
<comment type="catalytic activity">
    <reaction evidence="8">
        <text>Fe-coproporphyrin III + 2 H(+) = coproporphyrin III + Fe(2+)</text>
        <dbReference type="Rhea" id="RHEA:49572"/>
        <dbReference type="ChEBI" id="CHEBI:15378"/>
        <dbReference type="ChEBI" id="CHEBI:29033"/>
        <dbReference type="ChEBI" id="CHEBI:68438"/>
        <dbReference type="ChEBI" id="CHEBI:131725"/>
        <dbReference type="EC" id="4.99.1.9"/>
    </reaction>
    <physiologicalReaction direction="right-to-left" evidence="8">
        <dbReference type="Rhea" id="RHEA:49574"/>
    </physiologicalReaction>
</comment>
<dbReference type="HAMAP" id="MF_00323">
    <property type="entry name" value="Ferrochelatase"/>
    <property type="match status" value="1"/>
</dbReference>
<evidence type="ECO:0000256" key="1">
    <source>
        <dbReference type="ARBA" id="ARBA00007718"/>
    </source>
</evidence>
<dbReference type="InterPro" id="IPR001015">
    <property type="entry name" value="Ferrochelatase"/>
</dbReference>
<dbReference type="PANTHER" id="PTHR11108:SF1">
    <property type="entry name" value="FERROCHELATASE, MITOCHONDRIAL"/>
    <property type="match status" value="1"/>
</dbReference>
<comment type="function">
    <text evidence="9 10">Catalyzes the ferrous insertion into protoporphyrin IX.</text>
</comment>
<dbReference type="CDD" id="cd00419">
    <property type="entry name" value="Ferrochelatase_C"/>
    <property type="match status" value="1"/>
</dbReference>
<evidence type="ECO:0000313" key="11">
    <source>
        <dbReference type="EMBL" id="KXB30940.1"/>
    </source>
</evidence>
<dbReference type="GO" id="GO:0046872">
    <property type="term" value="F:metal ion binding"/>
    <property type="evidence" value="ECO:0007669"/>
    <property type="project" value="UniProtKB-KW"/>
</dbReference>
<feature type="binding site" evidence="9">
    <location>
        <position position="213"/>
    </location>
    <ligand>
        <name>Fe(2+)</name>
        <dbReference type="ChEBI" id="CHEBI:29033"/>
    </ligand>
</feature>
<evidence type="ECO:0000256" key="4">
    <source>
        <dbReference type="ARBA" id="ARBA00023004"/>
    </source>
</evidence>
<evidence type="ECO:0000256" key="3">
    <source>
        <dbReference type="ARBA" id="ARBA00022723"/>
    </source>
</evidence>
<reference evidence="11 12" key="1">
    <citation type="submission" date="2015-12" db="EMBL/GenBank/DDBJ databases">
        <title>Nitrous oxide reduction kinetics distinguish bacteria harboring typical versus atypical NosZ.</title>
        <authorList>
            <person name="Yoon S."/>
            <person name="Nissen S."/>
            <person name="Park D."/>
            <person name="Sanford R.A."/>
            <person name="Loeffler F.E."/>
        </authorList>
    </citation>
    <scope>NUCLEOTIDE SEQUENCE [LARGE SCALE GENOMIC DNA]</scope>
    <source>
        <strain evidence="11 12">ATCC BAA-841</strain>
    </source>
</reference>
<evidence type="ECO:0000256" key="5">
    <source>
        <dbReference type="ARBA" id="ARBA00023133"/>
    </source>
</evidence>
<evidence type="ECO:0000256" key="9">
    <source>
        <dbReference type="HAMAP-Rule" id="MF_00323"/>
    </source>
</evidence>
<dbReference type="InterPro" id="IPR019772">
    <property type="entry name" value="Ferrochelatase_AS"/>
</dbReference>
<dbReference type="InterPro" id="IPR033644">
    <property type="entry name" value="Ferrochelatase_C"/>
</dbReference>
<evidence type="ECO:0000256" key="8">
    <source>
        <dbReference type="ARBA" id="ARBA00024536"/>
    </source>
</evidence>
<dbReference type="Gene3D" id="3.40.50.1400">
    <property type="match status" value="2"/>
</dbReference>
<evidence type="ECO:0000256" key="7">
    <source>
        <dbReference type="ARBA" id="ARBA00023244"/>
    </source>
</evidence>
<dbReference type="EC" id="4.98.1.1" evidence="9 10"/>
<dbReference type="InterPro" id="IPR033659">
    <property type="entry name" value="Ferrochelatase_N"/>
</dbReference>
<protein>
    <recommendedName>
        <fullName evidence="9 10">Ferrochelatase</fullName>
        <ecNumber evidence="9 10">4.98.1.1</ecNumber>
    </recommendedName>
    <alternativeName>
        <fullName evidence="9">Heme synthase</fullName>
    </alternativeName>
    <alternativeName>
        <fullName evidence="9">Protoheme ferro-lyase</fullName>
    </alternativeName>
</protein>
<dbReference type="UniPathway" id="UPA00252">
    <property type="reaction ID" value="UER00325"/>
</dbReference>
<dbReference type="GO" id="GO:0004325">
    <property type="term" value="F:ferrochelatase activity"/>
    <property type="evidence" value="ECO:0007669"/>
    <property type="project" value="UniProtKB-UniRule"/>
</dbReference>
<dbReference type="GO" id="GO:0006783">
    <property type="term" value="P:heme biosynthetic process"/>
    <property type="evidence" value="ECO:0007669"/>
    <property type="project" value="UniProtKB-UniRule"/>
</dbReference>
<comment type="similarity">
    <text evidence="1 9 10">Belongs to the ferrochelatase family.</text>
</comment>
<sequence>MPRFLPELPHKHGTPATTAVVLVNLGTPDAPDAPSLKRYLRQFLSDPRVVEIPRPIWWLILHGIILNIRPKKSAAKYASVWMPEGSPLRVHTERQAKLLAGYLGEQGHHLTVTWAMRYGSPSMPEVLARLKANGATRILIVPMYPQYAASTTATVVDEACRWLLQTRNQPEMRFIRNFHDDPGYVAALEKTVRQHWQSHGQLTANDRLIISFHGLPKRSLDLGDPYFCECQKTGRLLAERLNLQPEQYKICFQSRFGKAEWLQPYTAPTLHALGKEGIGRVDIICPGFVADCLETLEEIAQEGRDDFLAAGGKEYHYIPALNEDNRWLHALTHIVERHLAGWPSKAAIDPKAQETTAGLAMKLGAHA</sequence>
<name>A0A133XJ17_9RHOO</name>
<dbReference type="RefSeq" id="WP_066882738.1">
    <property type="nucleotide sequence ID" value="NZ_LODL01000019.1"/>
</dbReference>
<keyword evidence="12" id="KW-1185">Reference proteome</keyword>
<dbReference type="CDD" id="cd03411">
    <property type="entry name" value="Ferrochelatase_N"/>
    <property type="match status" value="1"/>
</dbReference>
<evidence type="ECO:0000256" key="2">
    <source>
        <dbReference type="ARBA" id="ARBA00022490"/>
    </source>
</evidence>
<dbReference type="Pfam" id="PF00762">
    <property type="entry name" value="Ferrochelatase"/>
    <property type="match status" value="1"/>
</dbReference>
<dbReference type="SUPFAM" id="SSF53800">
    <property type="entry name" value="Chelatase"/>
    <property type="match status" value="1"/>
</dbReference>
<evidence type="ECO:0000256" key="10">
    <source>
        <dbReference type="RuleBase" id="RU000607"/>
    </source>
</evidence>
<keyword evidence="4 9" id="KW-0408">Iron</keyword>
<dbReference type="AlphaFoldDB" id="A0A133XJ17"/>
<keyword evidence="6 9" id="KW-0456">Lyase</keyword>
<comment type="subcellular location">
    <subcellularLocation>
        <location evidence="9 10">Cytoplasm</location>
    </subcellularLocation>
</comment>
<dbReference type="GO" id="GO:0005737">
    <property type="term" value="C:cytoplasm"/>
    <property type="evidence" value="ECO:0007669"/>
    <property type="project" value="UniProtKB-SubCell"/>
</dbReference>
<dbReference type="STRING" id="281362.AT959_09525"/>
<keyword evidence="2 9" id="KW-0963">Cytoplasm</keyword>
<dbReference type="PROSITE" id="PS00534">
    <property type="entry name" value="FERROCHELATASE"/>
    <property type="match status" value="1"/>
</dbReference>
<keyword evidence="3 9" id="KW-0479">Metal-binding</keyword>
<feature type="binding site" evidence="9">
    <location>
        <position position="294"/>
    </location>
    <ligand>
        <name>Fe(2+)</name>
        <dbReference type="ChEBI" id="CHEBI:29033"/>
    </ligand>
</feature>
<gene>
    <name evidence="9" type="primary">hemH</name>
    <name evidence="11" type="ORF">AT959_09525</name>
</gene>